<dbReference type="InterPro" id="IPR042935">
    <property type="entry name" value="Tad1"/>
</dbReference>
<gene>
    <name evidence="2" type="ORF">RSE6_12595</name>
</gene>
<dbReference type="PANTHER" id="PTHR47803">
    <property type="entry name" value="TRNA-SPECIFIC ADENOSINE DEAMINASE 1"/>
    <property type="match status" value="1"/>
</dbReference>
<dbReference type="InterPro" id="IPR002466">
    <property type="entry name" value="A_deamin"/>
</dbReference>
<evidence type="ECO:0000313" key="3">
    <source>
        <dbReference type="Proteomes" id="UP000177625"/>
    </source>
</evidence>
<dbReference type="GO" id="GO:0043829">
    <property type="term" value="F:tRNA-specific adenosine-37 deaminase activity"/>
    <property type="evidence" value="ECO:0007669"/>
    <property type="project" value="TreeGrafter"/>
</dbReference>
<protein>
    <submittedName>
        <fullName evidence="2">Related to tRNA-specific adenosine deaminase 1</fullName>
    </submittedName>
</protein>
<evidence type="ECO:0000259" key="1">
    <source>
        <dbReference type="PROSITE" id="PS50141"/>
    </source>
</evidence>
<dbReference type="AlphaFoldDB" id="A0A1E1MQV9"/>
<dbReference type="Proteomes" id="UP000177625">
    <property type="component" value="Unassembled WGS sequence"/>
</dbReference>
<dbReference type="PROSITE" id="PS50141">
    <property type="entry name" value="A_DEAMIN_EDITASE"/>
    <property type="match status" value="1"/>
</dbReference>
<proteinExistence type="predicted"/>
<dbReference type="EMBL" id="FJVC01000489">
    <property type="protein sequence ID" value="CZT51449.1"/>
    <property type="molecule type" value="Genomic_DNA"/>
</dbReference>
<dbReference type="PANTHER" id="PTHR47803:SF1">
    <property type="entry name" value="TRNA-SPECIFIC ADENOSINE DEAMINASE 1"/>
    <property type="match status" value="1"/>
</dbReference>
<evidence type="ECO:0000313" key="2">
    <source>
        <dbReference type="EMBL" id="CZT51449.1"/>
    </source>
</evidence>
<sequence>MDVSGDDIADAVLGEFEKWPSKRKPSLRSAGVKEWVPLSGIVAQGKNGLVCLAVATGMKCLPQNKIAQAQGVTLHDWHAEVLAIRSFNRFLLEECHALALSGSLSSDYVRLRPERERTEMDFQPFTLREGVSLHMYCSEAPCGDSSMELTMAAQDDATPWAVPSANDTERNLSELGVLHGRGYFSALGLVRRKPSRPDAPPSLSKSCSDKIALKQSTSLLSSVTSLLISPQNVYLDSLVLPSSQYSPMACARAFSDSGRISLLKGKQWDGGYSFVPFRVLTTDKDFEFSRRQLLALSEKIVPSNIATSWTPNSAETLIGGSLQGRKQFSLKGASRVCRRRSWRLALEIAKVVSLHIPRIEKTLAVDNYASVKRSPLLDGRGIVKADHDLSPKSQARQVPGGKFQFQEMAAMIPHIKNGTPEAGLFFISDDKITRILGTRISTDLEASDAPFLRISDPSPAGHLHNGTSVISELIEHPPLLAVTCFNPCEDKPIEHRCR</sequence>
<keyword evidence="3" id="KW-1185">Reference proteome</keyword>
<dbReference type="GO" id="GO:0003723">
    <property type="term" value="F:RNA binding"/>
    <property type="evidence" value="ECO:0007669"/>
    <property type="project" value="InterPro"/>
</dbReference>
<organism evidence="2 3">
    <name type="scientific">Rhynchosporium secalis</name>
    <name type="common">Barley scald fungus</name>
    <dbReference type="NCBI Taxonomy" id="38038"/>
    <lineage>
        <taxon>Eukaryota</taxon>
        <taxon>Fungi</taxon>
        <taxon>Dikarya</taxon>
        <taxon>Ascomycota</taxon>
        <taxon>Pezizomycotina</taxon>
        <taxon>Leotiomycetes</taxon>
        <taxon>Helotiales</taxon>
        <taxon>Ploettnerulaceae</taxon>
        <taxon>Rhynchosporium</taxon>
    </lineage>
</organism>
<accession>A0A1E1MQV9</accession>
<name>A0A1E1MQV9_RHYSE</name>
<feature type="domain" description="A to I editase" evidence="1">
    <location>
        <begin position="53"/>
        <end position="339"/>
    </location>
</feature>
<reference evidence="3" key="1">
    <citation type="submission" date="2016-03" db="EMBL/GenBank/DDBJ databases">
        <authorList>
            <person name="Guldener U."/>
        </authorList>
    </citation>
    <scope>NUCLEOTIDE SEQUENCE [LARGE SCALE GENOMIC DNA]</scope>
</reference>
<dbReference type="SMART" id="SM00552">
    <property type="entry name" value="ADEAMc"/>
    <property type="match status" value="1"/>
</dbReference>
<dbReference type="Pfam" id="PF02137">
    <property type="entry name" value="A_deamin"/>
    <property type="match status" value="1"/>
</dbReference>
<dbReference type="GO" id="GO:0002100">
    <property type="term" value="P:tRNA wobble adenosine to inosine editing"/>
    <property type="evidence" value="ECO:0007669"/>
    <property type="project" value="InterPro"/>
</dbReference>